<name>A0ABT0DD53_9HYPH</name>
<accession>A0ABT0DD53</accession>
<keyword evidence="2" id="KW-0805">Transcription regulation</keyword>
<keyword evidence="7" id="KW-1185">Reference proteome</keyword>
<dbReference type="InterPro" id="IPR036388">
    <property type="entry name" value="WH-like_DNA-bd_sf"/>
</dbReference>
<evidence type="ECO:0000256" key="1">
    <source>
        <dbReference type="ARBA" id="ARBA00009437"/>
    </source>
</evidence>
<evidence type="ECO:0000313" key="7">
    <source>
        <dbReference type="Proteomes" id="UP001203284"/>
    </source>
</evidence>
<dbReference type="InterPro" id="IPR000847">
    <property type="entry name" value="LysR_HTH_N"/>
</dbReference>
<dbReference type="Gene3D" id="1.10.10.10">
    <property type="entry name" value="Winged helix-like DNA-binding domain superfamily/Winged helix DNA-binding domain"/>
    <property type="match status" value="1"/>
</dbReference>
<dbReference type="CDD" id="cd08432">
    <property type="entry name" value="PBP2_GcdR_TrpI_HvrB_AmpR_like"/>
    <property type="match status" value="1"/>
</dbReference>
<organism evidence="6 7">
    <name type="scientific">Ancylobacter crimeensis</name>
    <dbReference type="NCBI Taxonomy" id="2579147"/>
    <lineage>
        <taxon>Bacteria</taxon>
        <taxon>Pseudomonadati</taxon>
        <taxon>Pseudomonadota</taxon>
        <taxon>Alphaproteobacteria</taxon>
        <taxon>Hyphomicrobiales</taxon>
        <taxon>Xanthobacteraceae</taxon>
        <taxon>Ancylobacter</taxon>
    </lineage>
</organism>
<dbReference type="Gene3D" id="3.40.190.10">
    <property type="entry name" value="Periplasmic binding protein-like II"/>
    <property type="match status" value="2"/>
</dbReference>
<dbReference type="SUPFAM" id="SSF53850">
    <property type="entry name" value="Periplasmic binding protein-like II"/>
    <property type="match status" value="1"/>
</dbReference>
<protein>
    <submittedName>
        <fullName evidence="6">LysR substrate-binding domain-containing protein</fullName>
    </submittedName>
</protein>
<gene>
    <name evidence="6" type="ORF">MWN34_13290</name>
</gene>
<evidence type="ECO:0000256" key="4">
    <source>
        <dbReference type="ARBA" id="ARBA00023163"/>
    </source>
</evidence>
<keyword evidence="4" id="KW-0804">Transcription</keyword>
<comment type="caution">
    <text evidence="6">The sequence shown here is derived from an EMBL/GenBank/DDBJ whole genome shotgun (WGS) entry which is preliminary data.</text>
</comment>
<dbReference type="InterPro" id="IPR058163">
    <property type="entry name" value="LysR-type_TF_proteobact-type"/>
</dbReference>
<reference evidence="6 7" key="1">
    <citation type="submission" date="2022-04" db="EMBL/GenBank/DDBJ databases">
        <authorList>
            <person name="Grouzdev D.S."/>
            <person name="Pantiukh K.S."/>
            <person name="Krutkina M.S."/>
        </authorList>
    </citation>
    <scope>NUCLEOTIDE SEQUENCE [LARGE SCALE GENOMIC DNA]</scope>
    <source>
        <strain evidence="6 7">6x-1</strain>
    </source>
</reference>
<dbReference type="EMBL" id="JALKCH010000008">
    <property type="protein sequence ID" value="MCK0197883.1"/>
    <property type="molecule type" value="Genomic_DNA"/>
</dbReference>
<evidence type="ECO:0000256" key="3">
    <source>
        <dbReference type="ARBA" id="ARBA00023125"/>
    </source>
</evidence>
<proteinExistence type="inferred from homology"/>
<dbReference type="InterPro" id="IPR005119">
    <property type="entry name" value="LysR_subst-bd"/>
</dbReference>
<keyword evidence="3" id="KW-0238">DNA-binding</keyword>
<dbReference type="PANTHER" id="PTHR30537:SF5">
    <property type="entry name" value="HTH-TYPE TRANSCRIPTIONAL ACTIVATOR TTDR-RELATED"/>
    <property type="match status" value="1"/>
</dbReference>
<dbReference type="Proteomes" id="UP001203284">
    <property type="component" value="Unassembled WGS sequence"/>
</dbReference>
<evidence type="ECO:0000259" key="5">
    <source>
        <dbReference type="PROSITE" id="PS50931"/>
    </source>
</evidence>
<dbReference type="RefSeq" id="WP_247029781.1">
    <property type="nucleotide sequence ID" value="NZ_JALKCH010000008.1"/>
</dbReference>
<feature type="domain" description="HTH lysR-type" evidence="5">
    <location>
        <begin position="8"/>
        <end position="65"/>
    </location>
</feature>
<dbReference type="PRINTS" id="PR00039">
    <property type="entry name" value="HTHLYSR"/>
</dbReference>
<comment type="similarity">
    <text evidence="1">Belongs to the LysR transcriptional regulatory family.</text>
</comment>
<dbReference type="PANTHER" id="PTHR30537">
    <property type="entry name" value="HTH-TYPE TRANSCRIPTIONAL REGULATOR"/>
    <property type="match status" value="1"/>
</dbReference>
<sequence>MQFRRRLPSLTALVALEATIRHRSFTLAAKELGVTQAAVSRQIALLEDDFGQPLFRRGHRSIVPTPACIALGTTLADSFAGIARGVEAIRASTTDTVTIGATIAFSSFWLLPRLGAFRRRQPKVHIRVVSQDTTIDLDRGEVDIAIRYGAPPFADGVVTASRGDTIFPVCSPAYAAEHDLARFPAGEVDLIETDVVSRGWHQWPDWFARTGSRPSAVQPTLRFSHYTETIHATLAGQGVALGWETLIGSFMRDGGLVRVGEAALPADGGYNILLPPDARPSAVRDLVVDWLNEELHAG</sequence>
<dbReference type="InterPro" id="IPR036390">
    <property type="entry name" value="WH_DNA-bd_sf"/>
</dbReference>
<dbReference type="SUPFAM" id="SSF46785">
    <property type="entry name" value="Winged helix' DNA-binding domain"/>
    <property type="match status" value="1"/>
</dbReference>
<evidence type="ECO:0000313" key="6">
    <source>
        <dbReference type="EMBL" id="MCK0197883.1"/>
    </source>
</evidence>
<dbReference type="Pfam" id="PF03466">
    <property type="entry name" value="LysR_substrate"/>
    <property type="match status" value="1"/>
</dbReference>
<evidence type="ECO:0000256" key="2">
    <source>
        <dbReference type="ARBA" id="ARBA00023015"/>
    </source>
</evidence>
<dbReference type="PROSITE" id="PS50931">
    <property type="entry name" value="HTH_LYSR"/>
    <property type="match status" value="1"/>
</dbReference>
<dbReference type="Pfam" id="PF00126">
    <property type="entry name" value="HTH_1"/>
    <property type="match status" value="1"/>
</dbReference>